<organism evidence="1 2">
    <name type="scientific">Penicillium nordicum</name>
    <dbReference type="NCBI Taxonomy" id="229535"/>
    <lineage>
        <taxon>Eukaryota</taxon>
        <taxon>Fungi</taxon>
        <taxon>Dikarya</taxon>
        <taxon>Ascomycota</taxon>
        <taxon>Pezizomycotina</taxon>
        <taxon>Eurotiomycetes</taxon>
        <taxon>Eurotiomycetidae</taxon>
        <taxon>Eurotiales</taxon>
        <taxon>Aspergillaceae</taxon>
        <taxon>Penicillium</taxon>
    </lineage>
</organism>
<dbReference type="AlphaFoldDB" id="A0A0N0RXA8"/>
<reference evidence="1 2" key="1">
    <citation type="submission" date="2015-08" db="EMBL/GenBank/DDBJ databases">
        <title>Genome sequencing of Penicillium nordicum.</title>
        <authorList>
            <person name="Nguyen H.D."/>
            <person name="Seifert K.A."/>
        </authorList>
    </citation>
    <scope>NUCLEOTIDE SEQUENCE [LARGE SCALE GENOMIC DNA]</scope>
    <source>
        <strain evidence="1 2">DAOMC 185683</strain>
    </source>
</reference>
<sequence length="135" mass="15203">MPVCHRHTTLSLVIITYNSLPYKDSPTPKLAAKGSVYYIEYVYLSIPRTPKAMNYPTMTRYSSTITDASLRRRPTKGGIFISLSLKIQAFDLWPLCPFAPETIPRGSAALRNLKPADELSAGKITNFIPWIRRNA</sequence>
<gene>
    <name evidence="1" type="ORF">ACN38_g12912</name>
</gene>
<evidence type="ECO:0000313" key="1">
    <source>
        <dbReference type="EMBL" id="KOS36353.1"/>
    </source>
</evidence>
<proteinExistence type="predicted"/>
<dbReference type="EMBL" id="LHQQ01000481">
    <property type="protein sequence ID" value="KOS36353.1"/>
    <property type="molecule type" value="Genomic_DNA"/>
</dbReference>
<evidence type="ECO:0000313" key="2">
    <source>
        <dbReference type="Proteomes" id="UP000037696"/>
    </source>
</evidence>
<accession>A0A0N0RXA8</accession>
<name>A0A0N0RXA8_9EURO</name>
<keyword evidence="2" id="KW-1185">Reference proteome</keyword>
<protein>
    <submittedName>
        <fullName evidence="1">Uncharacterized protein</fullName>
    </submittedName>
</protein>
<comment type="caution">
    <text evidence="1">The sequence shown here is derived from an EMBL/GenBank/DDBJ whole genome shotgun (WGS) entry which is preliminary data.</text>
</comment>
<dbReference type="Proteomes" id="UP000037696">
    <property type="component" value="Unassembled WGS sequence"/>
</dbReference>